<evidence type="ECO:0000313" key="2">
    <source>
        <dbReference type="Proteomes" id="UP000437748"/>
    </source>
</evidence>
<name>A0A6N6VWJ7_9BACT</name>
<accession>A0A6N6VWJ7</accession>
<dbReference type="Proteomes" id="UP000437748">
    <property type="component" value="Unassembled WGS sequence"/>
</dbReference>
<gene>
    <name evidence="1" type="ORF">GCL60_01795</name>
</gene>
<comment type="caution">
    <text evidence="1">The sequence shown here is derived from an EMBL/GenBank/DDBJ whole genome shotgun (WGS) entry which is preliminary data.</text>
</comment>
<reference evidence="1 2" key="1">
    <citation type="submission" date="2019-10" db="EMBL/GenBank/DDBJ databases">
        <title>New species of Slilvanegrellaceae.</title>
        <authorList>
            <person name="Pitt A."/>
            <person name="Hahn M.W."/>
        </authorList>
    </citation>
    <scope>NUCLEOTIDE SEQUENCE [LARGE SCALE GENOMIC DNA]</scope>
    <source>
        <strain evidence="1 2">SP-Ram-0.45-NSY-1</strain>
    </source>
</reference>
<dbReference type="EMBL" id="WFLM01000001">
    <property type="protein sequence ID" value="KAB8040681.1"/>
    <property type="molecule type" value="Genomic_DNA"/>
</dbReference>
<dbReference type="OrthoDB" id="5292277at2"/>
<organism evidence="1 2">
    <name type="scientific">Silvanigrella paludirubra</name>
    <dbReference type="NCBI Taxonomy" id="2499159"/>
    <lineage>
        <taxon>Bacteria</taxon>
        <taxon>Pseudomonadati</taxon>
        <taxon>Bdellovibrionota</taxon>
        <taxon>Oligoflexia</taxon>
        <taxon>Silvanigrellales</taxon>
        <taxon>Silvanigrellaceae</taxon>
        <taxon>Silvanigrella</taxon>
    </lineage>
</organism>
<sequence>MKSLHPIKLKIFIFITIILSLYCSKSIKSEVLISENNCQKYTVLENENIVFILKKHSLYPIFGKEGSLAKTYKLQSKNKNENKNLVYKGDVICLPQKNNITINIKTIENKKIDNVIPKIENNPKENIEQKNISTKICQDYTIHKGDTLFTILREKKLFPIFGKMGSLEETLKLNTLSDKDIKNLKINSNLCLPFKNNIIANKINEENHIIENTEKINENENLKISYEFNPILNKEKKEKYLSTEKKEIPHNKIITENKNKNIKTKKINENKKTDDKIKQNLQSEPVANLKCMEYKTKEGESLIEILRSQKRIPIYGINGSFNQTLSLNPNIKKNNPKFKEGEVICLESIQKSQTLENSLVQEKQEDKDNSNHMVYFEGGGKYLRLIEKDNDNGTSAKLLSRLMISVEGGLIQKWTPSLYSYFGINFGVTQIMQSDTSVVIGDDIIRLTNYFLGIKYYFFPDFYGNMEYGYGDALLFRAINSNTMQVEKMATAKIKILGGYTFLNFEKLKFNGEAAFLINTPFNNEIYASQIGTGYEAAFVSSYETKDWEVRARLHYSRYITNIPPVTFDYTEIGILLRLSAYLPQ</sequence>
<dbReference type="RefSeq" id="WP_153418197.1">
    <property type="nucleotide sequence ID" value="NZ_WFLM01000001.1"/>
</dbReference>
<keyword evidence="2" id="KW-1185">Reference proteome</keyword>
<evidence type="ECO:0000313" key="1">
    <source>
        <dbReference type="EMBL" id="KAB8040681.1"/>
    </source>
</evidence>
<proteinExistence type="predicted"/>
<protein>
    <submittedName>
        <fullName evidence="1">LysM peptidoglycan-binding domain-containing protein</fullName>
    </submittedName>
</protein>
<dbReference type="AlphaFoldDB" id="A0A6N6VWJ7"/>